<reference evidence="2" key="1">
    <citation type="submission" date="2019-02" db="EMBL/GenBank/DDBJ databases">
        <authorList>
            <person name="Gruber-Vodicka R. H."/>
            <person name="Seah K. B. B."/>
        </authorList>
    </citation>
    <scope>NUCLEOTIDE SEQUENCE</scope>
    <source>
        <strain evidence="2">BECK_M7</strain>
    </source>
</reference>
<dbReference type="AlphaFoldDB" id="A0A450V1R2"/>
<evidence type="ECO:0000313" key="2">
    <source>
        <dbReference type="EMBL" id="VFJ98722.1"/>
    </source>
</evidence>
<feature type="compositionally biased region" description="Basic and acidic residues" evidence="1">
    <location>
        <begin position="71"/>
        <end position="80"/>
    </location>
</feature>
<gene>
    <name evidence="2" type="ORF">BECKLFY1418B_GA0070995_11272</name>
</gene>
<feature type="region of interest" description="Disordered" evidence="1">
    <location>
        <begin position="148"/>
        <end position="172"/>
    </location>
</feature>
<proteinExistence type="predicted"/>
<accession>A0A450V1R2</accession>
<dbReference type="EMBL" id="CAADFF010000127">
    <property type="protein sequence ID" value="VFJ98722.1"/>
    <property type="molecule type" value="Genomic_DNA"/>
</dbReference>
<feature type="region of interest" description="Disordered" evidence="1">
    <location>
        <begin position="27"/>
        <end position="94"/>
    </location>
</feature>
<sequence>MHKKNRTALQFSLGAPHSRAAWDVFSTKTKSGRSRRQGFRACTKRTEQPFSSPWGRRTPGRHGTFFRRKPSRVDPVDKDSGLAQKEPNSPSVLPGGAALQGSMGHFFRRKPSRVDPVNKDSGLAQKELNNPGGVALISRPDFSEFFPDNVRKPPAPDPRRRLVFSHAAPISE</sequence>
<organism evidence="2">
    <name type="scientific">Candidatus Kentrum sp. LFY</name>
    <dbReference type="NCBI Taxonomy" id="2126342"/>
    <lineage>
        <taxon>Bacteria</taxon>
        <taxon>Pseudomonadati</taxon>
        <taxon>Pseudomonadota</taxon>
        <taxon>Gammaproteobacteria</taxon>
        <taxon>Candidatus Kentrum</taxon>
    </lineage>
</organism>
<name>A0A450V1R2_9GAMM</name>
<evidence type="ECO:0000256" key="1">
    <source>
        <dbReference type="SAM" id="MobiDB-lite"/>
    </source>
</evidence>
<protein>
    <submittedName>
        <fullName evidence="2">Uncharacterized protein</fullName>
    </submittedName>
</protein>
<feature type="compositionally biased region" description="Basic residues" evidence="1">
    <location>
        <begin position="58"/>
        <end position="70"/>
    </location>
</feature>